<dbReference type="InterPro" id="IPR058428">
    <property type="entry name" value="DUF8115"/>
</dbReference>
<dbReference type="Proteomes" id="UP000183769">
    <property type="component" value="Unassembled WGS sequence"/>
</dbReference>
<reference evidence="4" key="1">
    <citation type="submission" date="2016-10" db="EMBL/GenBank/DDBJ databases">
        <authorList>
            <person name="Varghese N."/>
            <person name="Submissions S."/>
        </authorList>
    </citation>
    <scope>NUCLEOTIDE SEQUENCE [LARGE SCALE GENOMIC DNA]</scope>
    <source>
        <strain evidence="4">CGMCC 1.10329</strain>
    </source>
</reference>
<evidence type="ECO:0000256" key="1">
    <source>
        <dbReference type="SAM" id="MobiDB-lite"/>
    </source>
</evidence>
<evidence type="ECO:0000313" key="4">
    <source>
        <dbReference type="Proteomes" id="UP000183769"/>
    </source>
</evidence>
<accession>A0A1I5VQ09</accession>
<dbReference type="RefSeq" id="WP_074880392.1">
    <property type="nucleotide sequence ID" value="NZ_FOXI01000019.1"/>
</dbReference>
<feature type="region of interest" description="Disordered" evidence="1">
    <location>
        <begin position="1"/>
        <end position="27"/>
    </location>
</feature>
<sequence length="134" mass="14563">MSNDDELEQLRQQSTSGGGNRIDADAAKQNSAVDDLVDALERIDEGDSSATLSFWGKSEAAAVDVLMTDDERRTAMLEAFAEELGAEVDVDDASQSDLLKLAIRYAIADVDPELVDDLREARRERAMAKADEGL</sequence>
<evidence type="ECO:0000259" key="2">
    <source>
        <dbReference type="Pfam" id="PF26424"/>
    </source>
</evidence>
<gene>
    <name evidence="3" type="ORF">SAMN05216277_11922</name>
</gene>
<keyword evidence="4" id="KW-1185">Reference proteome</keyword>
<evidence type="ECO:0000313" key="3">
    <source>
        <dbReference type="EMBL" id="SFQ09513.1"/>
    </source>
</evidence>
<dbReference type="AlphaFoldDB" id="A0A1I5VQ09"/>
<organism evidence="3 4">
    <name type="scientific">Halolamina pelagica</name>
    <dbReference type="NCBI Taxonomy" id="699431"/>
    <lineage>
        <taxon>Archaea</taxon>
        <taxon>Methanobacteriati</taxon>
        <taxon>Methanobacteriota</taxon>
        <taxon>Stenosarchaea group</taxon>
        <taxon>Halobacteria</taxon>
        <taxon>Halobacteriales</taxon>
        <taxon>Haloferacaceae</taxon>
    </lineage>
</organism>
<dbReference type="EMBL" id="FOXI01000019">
    <property type="protein sequence ID" value="SFQ09513.1"/>
    <property type="molecule type" value="Genomic_DNA"/>
</dbReference>
<dbReference type="Pfam" id="PF26424">
    <property type="entry name" value="DUF8115"/>
    <property type="match status" value="1"/>
</dbReference>
<name>A0A1I5VQ09_9EURY</name>
<protein>
    <recommendedName>
        <fullName evidence="2">DUF8115 domain-containing protein</fullName>
    </recommendedName>
</protein>
<proteinExistence type="predicted"/>
<feature type="domain" description="DUF8115" evidence="2">
    <location>
        <begin position="1"/>
        <end position="128"/>
    </location>
</feature>
<dbReference type="OrthoDB" id="202826at2157"/>